<evidence type="ECO:0000313" key="13">
    <source>
        <dbReference type="Proteomes" id="UP001168338"/>
    </source>
</evidence>
<dbReference type="PANTHER" id="PTHR28286:SF2">
    <property type="entry name" value="BACTERIORHODOPSIN _OPSIN, NOPA (EUROFUNG)"/>
    <property type="match status" value="1"/>
</dbReference>
<dbReference type="PRINTS" id="PR00251">
    <property type="entry name" value="BACTRLOPSIN"/>
</dbReference>
<keyword evidence="5 11" id="KW-0812">Transmembrane</keyword>
<reference evidence="12" key="1">
    <citation type="submission" date="2019-05" db="EMBL/GenBank/DDBJ databases">
        <title>Methanoculleus sp. FWC-SCC1, a methanogenic archaeon isolated from deep marine cold seep.</title>
        <authorList>
            <person name="Chen Y.-W."/>
            <person name="Chen S.-C."/>
            <person name="Teng N.-H."/>
            <person name="Lai M.-C."/>
        </authorList>
    </citation>
    <scope>NUCLEOTIDE SEQUENCE</scope>
    <source>
        <strain evidence="12">FWC-SCC1</strain>
    </source>
</reference>
<keyword evidence="13" id="KW-1185">Reference proteome</keyword>
<keyword evidence="9 11" id="KW-0472">Membrane</keyword>
<feature type="transmembrane region" description="Helical" evidence="11">
    <location>
        <begin position="127"/>
        <end position="146"/>
    </location>
</feature>
<proteinExistence type="inferred from homology"/>
<evidence type="ECO:0000256" key="7">
    <source>
        <dbReference type="ARBA" id="ARBA00022989"/>
    </source>
</evidence>
<name>A0ABT8M6U9_9EURY</name>
<evidence type="ECO:0000256" key="5">
    <source>
        <dbReference type="ARBA" id="ARBA00022692"/>
    </source>
</evidence>
<keyword evidence="6" id="KW-0681">Retinal protein</keyword>
<dbReference type="Pfam" id="PF01036">
    <property type="entry name" value="Bac_rhodopsin"/>
    <property type="match status" value="1"/>
</dbReference>
<feature type="transmembrane region" description="Helical" evidence="11">
    <location>
        <begin position="43"/>
        <end position="64"/>
    </location>
</feature>
<feature type="transmembrane region" description="Helical" evidence="11">
    <location>
        <begin position="102"/>
        <end position="121"/>
    </location>
</feature>
<feature type="transmembrane region" description="Helical" evidence="11">
    <location>
        <begin position="76"/>
        <end position="95"/>
    </location>
</feature>
<evidence type="ECO:0000256" key="6">
    <source>
        <dbReference type="ARBA" id="ARBA00022925"/>
    </source>
</evidence>
<organism evidence="12 13">
    <name type="scientific">Methanoculleus frigidifontis</name>
    <dbReference type="NCBI Taxonomy" id="2584085"/>
    <lineage>
        <taxon>Archaea</taxon>
        <taxon>Methanobacteriati</taxon>
        <taxon>Methanobacteriota</taxon>
        <taxon>Stenosarchaea group</taxon>
        <taxon>Methanomicrobia</taxon>
        <taxon>Methanomicrobiales</taxon>
        <taxon>Methanomicrobiaceae</taxon>
        <taxon>Methanoculleus</taxon>
    </lineage>
</organism>
<evidence type="ECO:0000256" key="3">
    <source>
        <dbReference type="ARBA" id="ARBA00022543"/>
    </source>
</evidence>
<keyword evidence="4" id="KW-0716">Sensory transduction</keyword>
<protein>
    <recommendedName>
        <fullName evidence="14">Bacteriorhodopsin</fullName>
    </recommendedName>
</protein>
<evidence type="ECO:0008006" key="14">
    <source>
        <dbReference type="Google" id="ProtNLM"/>
    </source>
</evidence>
<evidence type="ECO:0000256" key="11">
    <source>
        <dbReference type="SAM" id="Phobius"/>
    </source>
</evidence>
<dbReference type="Proteomes" id="UP001168338">
    <property type="component" value="Unassembled WGS sequence"/>
</dbReference>
<feature type="transmembrane region" description="Helical" evidence="11">
    <location>
        <begin position="158"/>
        <end position="183"/>
    </location>
</feature>
<evidence type="ECO:0000256" key="10">
    <source>
        <dbReference type="ARBA" id="ARBA00023170"/>
    </source>
</evidence>
<evidence type="ECO:0000256" key="9">
    <source>
        <dbReference type="ARBA" id="ARBA00023136"/>
    </source>
</evidence>
<gene>
    <name evidence="12" type="ORF">FGU65_01880</name>
</gene>
<keyword evidence="3" id="KW-0600">Photoreceptor protein</keyword>
<dbReference type="EMBL" id="VCYH01000001">
    <property type="protein sequence ID" value="MDN7023658.1"/>
    <property type="molecule type" value="Genomic_DNA"/>
</dbReference>
<evidence type="ECO:0000313" key="12">
    <source>
        <dbReference type="EMBL" id="MDN7023658.1"/>
    </source>
</evidence>
<dbReference type="PANTHER" id="PTHR28286">
    <property type="match status" value="1"/>
</dbReference>
<comment type="similarity">
    <text evidence="2">Belongs to the archaeal/bacterial/fungal opsin family.</text>
</comment>
<accession>A0ABT8M6U9</accession>
<keyword evidence="8" id="KW-0157">Chromophore</keyword>
<keyword evidence="10" id="KW-0675">Receptor</keyword>
<dbReference type="SUPFAM" id="SSF81321">
    <property type="entry name" value="Family A G protein-coupled receptor-like"/>
    <property type="match status" value="1"/>
</dbReference>
<evidence type="ECO:0000256" key="8">
    <source>
        <dbReference type="ARBA" id="ARBA00022991"/>
    </source>
</evidence>
<comment type="caution">
    <text evidence="12">The sequence shown here is derived from an EMBL/GenBank/DDBJ whole genome shotgun (WGS) entry which is preliminary data.</text>
</comment>
<feature type="transmembrane region" description="Helical" evidence="11">
    <location>
        <begin position="12"/>
        <end position="31"/>
    </location>
</feature>
<dbReference type="InterPro" id="IPR001425">
    <property type="entry name" value="Arc/bac/fun_rhodopsins"/>
</dbReference>
<sequence length="215" mass="23895">MVMAGEEMLVFWAGAVIFGLATLLFVVLNVRRPGYEVLYGSDIFVCFITTISYVTMALALGTSVAADGQPIYWTRWLYYIASCSILTLDVAYLAGKPILTKLEVALFTGLVMFCGFLASFLTGPERWWFFAFSSAAYAGLLYTLFAGTGRTEPGMRPVMWFILIFWTLFPVVWILAPTGFGIITTPVGAVLYGILDVITKIVFGLWITVRVLPRR</sequence>
<evidence type="ECO:0000256" key="2">
    <source>
        <dbReference type="ARBA" id="ARBA00008130"/>
    </source>
</evidence>
<dbReference type="SMART" id="SM01021">
    <property type="entry name" value="Bac_rhodopsin"/>
    <property type="match status" value="1"/>
</dbReference>
<keyword evidence="7 11" id="KW-1133">Transmembrane helix</keyword>
<evidence type="ECO:0000256" key="4">
    <source>
        <dbReference type="ARBA" id="ARBA00022606"/>
    </source>
</evidence>
<feature type="transmembrane region" description="Helical" evidence="11">
    <location>
        <begin position="189"/>
        <end position="209"/>
    </location>
</feature>
<dbReference type="Gene3D" id="1.20.1070.10">
    <property type="entry name" value="Rhodopsin 7-helix transmembrane proteins"/>
    <property type="match status" value="1"/>
</dbReference>
<evidence type="ECO:0000256" key="1">
    <source>
        <dbReference type="ARBA" id="ARBA00004141"/>
    </source>
</evidence>
<comment type="subcellular location">
    <subcellularLocation>
        <location evidence="1">Membrane</location>
        <topology evidence="1">Multi-pass membrane protein</topology>
    </subcellularLocation>
</comment>